<name>A0ABW2UGZ8_9RHOB</name>
<comment type="caution">
    <text evidence="1">The sequence shown here is derived from an EMBL/GenBank/DDBJ whole genome shotgun (WGS) entry which is preliminary data.</text>
</comment>
<keyword evidence="2" id="KW-1185">Reference proteome</keyword>
<dbReference type="EMBL" id="JBHTFQ010000002">
    <property type="protein sequence ID" value="MFC7703295.1"/>
    <property type="molecule type" value="Genomic_DNA"/>
</dbReference>
<proteinExistence type="predicted"/>
<protein>
    <submittedName>
        <fullName evidence="1">Uncharacterized protein</fullName>
    </submittedName>
</protein>
<reference evidence="2" key="1">
    <citation type="journal article" date="2019" name="Int. J. Syst. Evol. Microbiol.">
        <title>The Global Catalogue of Microorganisms (GCM) 10K type strain sequencing project: providing services to taxonomists for standard genome sequencing and annotation.</title>
        <authorList>
            <consortium name="The Broad Institute Genomics Platform"/>
            <consortium name="The Broad Institute Genome Sequencing Center for Infectious Disease"/>
            <person name="Wu L."/>
            <person name="Ma J."/>
        </authorList>
    </citation>
    <scope>NUCLEOTIDE SEQUENCE [LARGE SCALE GENOMIC DNA]</scope>
    <source>
        <strain evidence="2">CGMCC 1.12750</strain>
    </source>
</reference>
<dbReference type="RefSeq" id="WP_377399325.1">
    <property type="nucleotide sequence ID" value="NZ_JBHTFQ010000002.1"/>
</dbReference>
<gene>
    <name evidence="1" type="ORF">ACFQXB_03690</name>
</gene>
<dbReference type="Proteomes" id="UP001596516">
    <property type="component" value="Unassembled WGS sequence"/>
</dbReference>
<organism evidence="1 2">
    <name type="scientific">Plastorhodobacter daqingensis</name>
    <dbReference type="NCBI Taxonomy" id="1387281"/>
    <lineage>
        <taxon>Bacteria</taxon>
        <taxon>Pseudomonadati</taxon>
        <taxon>Pseudomonadota</taxon>
        <taxon>Alphaproteobacteria</taxon>
        <taxon>Rhodobacterales</taxon>
        <taxon>Paracoccaceae</taxon>
        <taxon>Plastorhodobacter</taxon>
    </lineage>
</organism>
<accession>A0ABW2UGZ8</accession>
<evidence type="ECO:0000313" key="2">
    <source>
        <dbReference type="Proteomes" id="UP001596516"/>
    </source>
</evidence>
<sequence>MLALDEGRALTGKTAEVVREMRAQGGFRGIPVPFEALEQRDTVPALVPNPVETRPIIDRLFPASVASQLGVQTVNISQALVEWPVATSGAVAGWAPTEGGNVPGPNPFQAAERALSPGNTLGAHMRP</sequence>
<evidence type="ECO:0000313" key="1">
    <source>
        <dbReference type="EMBL" id="MFC7703295.1"/>
    </source>
</evidence>